<dbReference type="PANTHER" id="PTHR39441:SF1">
    <property type="entry name" value="DUF2252 DOMAIN-CONTAINING PROTEIN"/>
    <property type="match status" value="1"/>
</dbReference>
<proteinExistence type="predicted"/>
<dbReference type="PANTHER" id="PTHR39441">
    <property type="entry name" value="DUF2252 DOMAIN-CONTAINING PROTEIN"/>
    <property type="match status" value="1"/>
</dbReference>
<accession>A0A9D7LTH6</accession>
<evidence type="ECO:0000256" key="1">
    <source>
        <dbReference type="SAM" id="MobiDB-lite"/>
    </source>
</evidence>
<evidence type="ECO:0000313" key="3">
    <source>
        <dbReference type="Proteomes" id="UP000808146"/>
    </source>
</evidence>
<gene>
    <name evidence="2" type="ORF">IPN75_18175</name>
</gene>
<dbReference type="AlphaFoldDB" id="A0A9D7LTH6"/>
<dbReference type="InterPro" id="IPR018721">
    <property type="entry name" value="DUF2252"/>
</dbReference>
<feature type="compositionally biased region" description="Basic and acidic residues" evidence="1">
    <location>
        <begin position="167"/>
        <end position="180"/>
    </location>
</feature>
<name>A0A9D7LTH6_9RHOO</name>
<sequence>MVTAVEAYRDCTARYAKMSELSFWYDGTHVDSLISYFTPADQGRISVHIEKESRSRTHLGAFAKLTSMVDSRPRIDEDRPSRVAIDDEQDALTDQFLTGYRMPLQEDRRFLFDRFTPVDVVRQVVGVASVGMRVYLVLLEGRSGSDPLFLQVKQAAPSVYEPCLGPSRHDNHGGTGDRHQAGAANRDRHVRRLGLVPG</sequence>
<organism evidence="2 3">
    <name type="scientific">Candidatus Dechloromonas phosphorivorans</name>
    <dbReference type="NCBI Taxonomy" id="2899244"/>
    <lineage>
        <taxon>Bacteria</taxon>
        <taxon>Pseudomonadati</taxon>
        <taxon>Pseudomonadota</taxon>
        <taxon>Betaproteobacteria</taxon>
        <taxon>Rhodocyclales</taxon>
        <taxon>Azonexaceae</taxon>
        <taxon>Dechloromonas</taxon>
    </lineage>
</organism>
<comment type="caution">
    <text evidence="2">The sequence shown here is derived from an EMBL/GenBank/DDBJ whole genome shotgun (WGS) entry which is preliminary data.</text>
</comment>
<reference evidence="2" key="1">
    <citation type="submission" date="2020-10" db="EMBL/GenBank/DDBJ databases">
        <title>Connecting structure to function with the recovery of over 1000 high-quality activated sludge metagenome-assembled genomes encoding full-length rRNA genes using long-read sequencing.</title>
        <authorList>
            <person name="Singleton C.M."/>
            <person name="Petriglieri F."/>
            <person name="Kristensen J.M."/>
            <person name="Kirkegaard R.H."/>
            <person name="Michaelsen T.Y."/>
            <person name="Andersen M.H."/>
            <person name="Karst S.M."/>
            <person name="Dueholm M.S."/>
            <person name="Nielsen P.H."/>
            <person name="Albertsen M."/>
        </authorList>
    </citation>
    <scope>NUCLEOTIDE SEQUENCE</scope>
    <source>
        <strain evidence="2">OdNE_18-Q3-R46-58_BAT3C.305</strain>
    </source>
</reference>
<dbReference type="Pfam" id="PF10009">
    <property type="entry name" value="DUF2252"/>
    <property type="match status" value="1"/>
</dbReference>
<dbReference type="Proteomes" id="UP000808146">
    <property type="component" value="Unassembled WGS sequence"/>
</dbReference>
<evidence type="ECO:0000313" key="2">
    <source>
        <dbReference type="EMBL" id="MBK8892154.1"/>
    </source>
</evidence>
<feature type="region of interest" description="Disordered" evidence="1">
    <location>
        <begin position="166"/>
        <end position="198"/>
    </location>
</feature>
<dbReference type="EMBL" id="JADKBR010000023">
    <property type="protein sequence ID" value="MBK8892154.1"/>
    <property type="molecule type" value="Genomic_DNA"/>
</dbReference>
<protein>
    <submittedName>
        <fullName evidence="2">DUF2252 family protein</fullName>
    </submittedName>
</protein>